<keyword evidence="3" id="KW-0808">Transferase</keyword>
<dbReference type="InterPro" id="IPR001537">
    <property type="entry name" value="SpoU_MeTrfase"/>
</dbReference>
<keyword evidence="4" id="KW-0949">S-adenosyl-L-methionine</keyword>
<name>A0A0F9U927_9ZZZZ</name>
<reference evidence="6" key="1">
    <citation type="journal article" date="2015" name="Nature">
        <title>Complex archaea that bridge the gap between prokaryotes and eukaryotes.</title>
        <authorList>
            <person name="Spang A."/>
            <person name="Saw J.H."/>
            <person name="Jorgensen S.L."/>
            <person name="Zaremba-Niedzwiedzka K."/>
            <person name="Martijn J."/>
            <person name="Lind A.E."/>
            <person name="van Eijk R."/>
            <person name="Schleper C."/>
            <person name="Guy L."/>
            <person name="Ettema T.J."/>
        </authorList>
    </citation>
    <scope>NUCLEOTIDE SEQUENCE</scope>
</reference>
<dbReference type="NCBIfam" id="TIGR00050">
    <property type="entry name" value="rRNA_methyl_1"/>
    <property type="match status" value="1"/>
</dbReference>
<evidence type="ECO:0000256" key="1">
    <source>
        <dbReference type="ARBA" id="ARBA00007228"/>
    </source>
</evidence>
<dbReference type="InterPro" id="IPR029026">
    <property type="entry name" value="tRNA_m1G_MTases_N"/>
</dbReference>
<dbReference type="EMBL" id="LAZR01001130">
    <property type="protein sequence ID" value="KKN50163.1"/>
    <property type="molecule type" value="Genomic_DNA"/>
</dbReference>
<dbReference type="PANTHER" id="PTHR42786">
    <property type="entry name" value="TRNA/RRNA METHYLTRANSFERASE"/>
    <property type="match status" value="1"/>
</dbReference>
<dbReference type="GO" id="GO:0002128">
    <property type="term" value="P:tRNA nucleoside ribose methylation"/>
    <property type="evidence" value="ECO:0007669"/>
    <property type="project" value="TreeGrafter"/>
</dbReference>
<dbReference type="InterPro" id="IPR004384">
    <property type="entry name" value="RNA_MeTrfase_TrmJ/LasT"/>
</dbReference>
<feature type="domain" description="tRNA/rRNA methyltransferase SpoU type" evidence="5">
    <location>
        <begin position="18"/>
        <end position="181"/>
    </location>
</feature>
<dbReference type="PIRSF" id="PIRSF004808">
    <property type="entry name" value="LasT"/>
    <property type="match status" value="1"/>
</dbReference>
<evidence type="ECO:0000259" key="5">
    <source>
        <dbReference type="Pfam" id="PF00588"/>
    </source>
</evidence>
<evidence type="ECO:0000256" key="2">
    <source>
        <dbReference type="ARBA" id="ARBA00022603"/>
    </source>
</evidence>
<evidence type="ECO:0000256" key="4">
    <source>
        <dbReference type="ARBA" id="ARBA00022691"/>
    </source>
</evidence>
<sequence>MGSHKETQISGVYHNLSFTIVLVRPEHAANIGSITRIMENFNFKKLVIFNPIESRDKILSYETQGYAMHGRDVLFNAIIIDIKNHEDHIAEFKNFMKDFDFIIATTAKGKNYSNIRRLAIFPEDLALPRSKVPINIAILFGRESQGLTNEEISDVDLLLRIPTSNQYPTLNLSHACGIILYEIFKKVNILKIGRGKNPVLLADNDDRQILYRIIKNLIVKLKVSSYKKDKIFYAFRNSFGRNFMSKKELHLILGLFSKVNEIIDDVNLYEKVNKKD</sequence>
<dbReference type="CDD" id="cd18093">
    <property type="entry name" value="SpoU-like_TrmJ"/>
    <property type="match status" value="1"/>
</dbReference>
<comment type="similarity">
    <text evidence="1">Belongs to the class IV-like SAM-binding methyltransferase superfamily. RNA methyltransferase TrmH family.</text>
</comment>
<dbReference type="GO" id="GO:0003723">
    <property type="term" value="F:RNA binding"/>
    <property type="evidence" value="ECO:0007669"/>
    <property type="project" value="InterPro"/>
</dbReference>
<dbReference type="GO" id="GO:0008173">
    <property type="term" value="F:RNA methyltransferase activity"/>
    <property type="evidence" value="ECO:0007669"/>
    <property type="project" value="InterPro"/>
</dbReference>
<dbReference type="Pfam" id="PF00588">
    <property type="entry name" value="SpoU_methylase"/>
    <property type="match status" value="1"/>
</dbReference>
<organism evidence="6">
    <name type="scientific">marine sediment metagenome</name>
    <dbReference type="NCBI Taxonomy" id="412755"/>
    <lineage>
        <taxon>unclassified sequences</taxon>
        <taxon>metagenomes</taxon>
        <taxon>ecological metagenomes</taxon>
    </lineage>
</organism>
<dbReference type="SUPFAM" id="SSF75217">
    <property type="entry name" value="alpha/beta knot"/>
    <property type="match status" value="1"/>
</dbReference>
<dbReference type="PANTHER" id="PTHR42786:SF2">
    <property type="entry name" value="TRNA (CYTIDINE_URIDINE-2'-O-)-METHYLTRANSFERASE TRMJ"/>
    <property type="match status" value="1"/>
</dbReference>
<dbReference type="AlphaFoldDB" id="A0A0F9U927"/>
<keyword evidence="2" id="KW-0489">Methyltransferase</keyword>
<protein>
    <recommendedName>
        <fullName evidence="5">tRNA/rRNA methyltransferase SpoU type domain-containing protein</fullName>
    </recommendedName>
</protein>
<gene>
    <name evidence="6" type="ORF">LCGC14_0635430</name>
</gene>
<evidence type="ECO:0000313" key="6">
    <source>
        <dbReference type="EMBL" id="KKN50163.1"/>
    </source>
</evidence>
<dbReference type="GO" id="GO:0005829">
    <property type="term" value="C:cytosol"/>
    <property type="evidence" value="ECO:0007669"/>
    <property type="project" value="TreeGrafter"/>
</dbReference>
<proteinExistence type="inferred from homology"/>
<evidence type="ECO:0000256" key="3">
    <source>
        <dbReference type="ARBA" id="ARBA00022679"/>
    </source>
</evidence>
<comment type="caution">
    <text evidence="6">The sequence shown here is derived from an EMBL/GenBank/DDBJ whole genome shotgun (WGS) entry which is preliminary data.</text>
</comment>
<accession>A0A0F9U927</accession>
<dbReference type="Gene3D" id="3.40.1280.10">
    <property type="match status" value="1"/>
</dbReference>
<dbReference type="InterPro" id="IPR029028">
    <property type="entry name" value="Alpha/beta_knot_MTases"/>
</dbReference>